<dbReference type="Proteomes" id="UP000008138">
    <property type="component" value="Chromosome"/>
</dbReference>
<dbReference type="InterPro" id="IPR013785">
    <property type="entry name" value="Aldolase_TIM"/>
</dbReference>
<accession>F2L252</accession>
<gene>
    <name evidence="6" type="ordered locus">TUZN_1508</name>
</gene>
<dbReference type="Pfam" id="PF04055">
    <property type="entry name" value="Radical_SAM"/>
    <property type="match status" value="1"/>
</dbReference>
<dbReference type="CDD" id="cd01335">
    <property type="entry name" value="Radical_SAM"/>
    <property type="match status" value="1"/>
</dbReference>
<dbReference type="STRING" id="999630.TUZN_1508"/>
<evidence type="ECO:0000259" key="5">
    <source>
        <dbReference type="PROSITE" id="PS51918"/>
    </source>
</evidence>
<reference key="2">
    <citation type="submission" date="2011-03" db="EMBL/GenBank/DDBJ databases">
        <title>Complete genome sequence of the thermoacidophilic crenarchaeon Thermoproteus uzoniensis 768-20.</title>
        <authorList>
            <person name="Mardanov A.V."/>
            <person name="Gumerov V.M."/>
            <person name="Beletsky A.V."/>
            <person name="Prokofeva M.I."/>
            <person name="Bonch-Osmolovskaya E.A."/>
            <person name="Ravin N.V."/>
            <person name="Skryabin K.G."/>
        </authorList>
    </citation>
    <scope>NUCLEOTIDE SEQUENCE</scope>
    <source>
        <strain>768-20</strain>
    </source>
</reference>
<dbReference type="InterPro" id="IPR058240">
    <property type="entry name" value="rSAM_sf"/>
</dbReference>
<dbReference type="GeneID" id="10361032"/>
<dbReference type="GO" id="GO:0003824">
    <property type="term" value="F:catalytic activity"/>
    <property type="evidence" value="ECO:0007669"/>
    <property type="project" value="InterPro"/>
</dbReference>
<keyword evidence="4" id="KW-0411">Iron-sulfur</keyword>
<evidence type="ECO:0000256" key="3">
    <source>
        <dbReference type="ARBA" id="ARBA00023004"/>
    </source>
</evidence>
<dbReference type="OrthoDB" id="371936at2157"/>
<dbReference type="SUPFAM" id="SSF102114">
    <property type="entry name" value="Radical SAM enzymes"/>
    <property type="match status" value="1"/>
</dbReference>
<organism evidence="6 7">
    <name type="scientific">Thermoproteus uzoniensis (strain 768-20)</name>
    <dbReference type="NCBI Taxonomy" id="999630"/>
    <lineage>
        <taxon>Archaea</taxon>
        <taxon>Thermoproteota</taxon>
        <taxon>Thermoprotei</taxon>
        <taxon>Thermoproteales</taxon>
        <taxon>Thermoproteaceae</taxon>
        <taxon>Thermoproteus</taxon>
    </lineage>
</organism>
<dbReference type="AlphaFoldDB" id="F2L252"/>
<dbReference type="InterPro" id="IPR006638">
    <property type="entry name" value="Elp3/MiaA/NifB-like_rSAM"/>
</dbReference>
<dbReference type="RefSeq" id="WP_013680314.1">
    <property type="nucleotide sequence ID" value="NC_015315.1"/>
</dbReference>
<proteinExistence type="predicted"/>
<dbReference type="Gene3D" id="3.20.20.70">
    <property type="entry name" value="Aldolase class I"/>
    <property type="match status" value="1"/>
</dbReference>
<sequence>MLTRIYHVTYYLDIRSAYFQFAGCNFSCPWCIRRLTPWDHHLDSRTLASLRAGGFLSLRAFQEVADKLVSDGMEEAVLGGEEPTVDDALPAVIRHLAGRARVRLLTNAYRLTAELLDELRRCATCEVVVSIKTLDAEKHREYTGKPLEPVLRNISALVEAGVRTLFETVLIPGLNGPEGVERIAKYLRENVGDAVLIIDPLIPVPGTGWRRPTEEELRDAVERAQRYVAVRMHGEGRRSRSVVVYPSQLLHKA</sequence>
<dbReference type="PANTHER" id="PTHR11228">
    <property type="entry name" value="RADICAL SAM DOMAIN PROTEIN"/>
    <property type="match status" value="1"/>
</dbReference>
<dbReference type="EMBL" id="CP002590">
    <property type="protein sequence ID" value="AEA12979.1"/>
    <property type="molecule type" value="Genomic_DNA"/>
</dbReference>
<keyword evidence="2" id="KW-0479">Metal-binding</keyword>
<dbReference type="PANTHER" id="PTHR11228:SF27">
    <property type="entry name" value="GLYCYL-RADICAL ENZYME ACTIVATING ENZYME MJ1227-RELATED"/>
    <property type="match status" value="1"/>
</dbReference>
<dbReference type="SFLD" id="SFLDS00029">
    <property type="entry name" value="Radical_SAM"/>
    <property type="match status" value="1"/>
</dbReference>
<dbReference type="SMART" id="SM00729">
    <property type="entry name" value="Elp3"/>
    <property type="match status" value="1"/>
</dbReference>
<dbReference type="InterPro" id="IPR007197">
    <property type="entry name" value="rSAM"/>
</dbReference>
<name>F2L252_THEU7</name>
<reference evidence="6 7" key="1">
    <citation type="journal article" date="2011" name="J. Bacteriol.">
        <title>Complete genome sequence of the thermoacidophilic crenarchaeon Thermoproteus uzoniensis 768-20.</title>
        <authorList>
            <person name="Mardanov A.V."/>
            <person name="Gumerov V.M."/>
            <person name="Beletsky A.V."/>
            <person name="Prokofeva M.I."/>
            <person name="Bonch-Osmolovskaya E.A."/>
            <person name="Ravin N.V."/>
            <person name="Skryabin K.G."/>
        </authorList>
    </citation>
    <scope>NUCLEOTIDE SEQUENCE [LARGE SCALE GENOMIC DNA]</scope>
    <source>
        <strain evidence="6 7">768-20</strain>
    </source>
</reference>
<evidence type="ECO:0000313" key="7">
    <source>
        <dbReference type="Proteomes" id="UP000008138"/>
    </source>
</evidence>
<dbReference type="GO" id="GO:0046872">
    <property type="term" value="F:metal ion binding"/>
    <property type="evidence" value="ECO:0007669"/>
    <property type="project" value="UniProtKB-KW"/>
</dbReference>
<dbReference type="SFLD" id="SFLDG01067">
    <property type="entry name" value="SPASM/twitch_domain_containing"/>
    <property type="match status" value="1"/>
</dbReference>
<dbReference type="InterPro" id="IPR050377">
    <property type="entry name" value="Radical_SAM_PqqE_MftC-like"/>
</dbReference>
<dbReference type="eggNOG" id="arCOG00954">
    <property type="taxonomic scope" value="Archaea"/>
</dbReference>
<evidence type="ECO:0000313" key="6">
    <source>
        <dbReference type="EMBL" id="AEA12979.1"/>
    </source>
</evidence>
<keyword evidence="3" id="KW-0408">Iron</keyword>
<dbReference type="HOGENOM" id="CLU_095962_0_0_2"/>
<keyword evidence="1" id="KW-0949">S-adenosyl-L-methionine</keyword>
<protein>
    <submittedName>
        <fullName evidence="6">Radical SAM domain protein</fullName>
    </submittedName>
</protein>
<evidence type="ECO:0000256" key="4">
    <source>
        <dbReference type="ARBA" id="ARBA00023014"/>
    </source>
</evidence>
<keyword evidence="7" id="KW-1185">Reference proteome</keyword>
<evidence type="ECO:0000256" key="1">
    <source>
        <dbReference type="ARBA" id="ARBA00022691"/>
    </source>
</evidence>
<dbReference type="GO" id="GO:0051536">
    <property type="term" value="F:iron-sulfur cluster binding"/>
    <property type="evidence" value="ECO:0007669"/>
    <property type="project" value="UniProtKB-KW"/>
</dbReference>
<feature type="domain" description="Radical SAM core" evidence="5">
    <location>
        <begin position="9"/>
        <end position="238"/>
    </location>
</feature>
<evidence type="ECO:0000256" key="2">
    <source>
        <dbReference type="ARBA" id="ARBA00022723"/>
    </source>
</evidence>
<dbReference type="KEGG" id="tuz:TUZN_1508"/>
<dbReference type="PROSITE" id="PS51918">
    <property type="entry name" value="RADICAL_SAM"/>
    <property type="match status" value="1"/>
</dbReference>